<dbReference type="EMBL" id="HBKN01026794">
    <property type="protein sequence ID" value="CAE2309832.1"/>
    <property type="molecule type" value="Transcribed_RNA"/>
</dbReference>
<feature type="region of interest" description="Disordered" evidence="1">
    <location>
        <begin position="238"/>
        <end position="302"/>
    </location>
</feature>
<organism evidence="4">
    <name type="scientific">Guillardia theta</name>
    <name type="common">Cryptophyte</name>
    <name type="synonym">Cryptomonas phi</name>
    <dbReference type="NCBI Taxonomy" id="55529"/>
    <lineage>
        <taxon>Eukaryota</taxon>
        <taxon>Cryptophyceae</taxon>
        <taxon>Pyrenomonadales</taxon>
        <taxon>Geminigeraceae</taxon>
        <taxon>Guillardia</taxon>
    </lineage>
</organism>
<evidence type="ECO:0000313" key="6">
    <source>
        <dbReference type="EMBL" id="CAE2309833.1"/>
    </source>
</evidence>
<feature type="signal peptide" evidence="2">
    <location>
        <begin position="1"/>
        <end position="28"/>
    </location>
</feature>
<feature type="chain" id="PRO_5036394017" evidence="2">
    <location>
        <begin position="29"/>
        <end position="313"/>
    </location>
</feature>
<feature type="compositionally biased region" description="Polar residues" evidence="1">
    <location>
        <begin position="89"/>
        <end position="103"/>
    </location>
</feature>
<reference evidence="4" key="1">
    <citation type="submission" date="2021-01" db="EMBL/GenBank/DDBJ databases">
        <authorList>
            <person name="Corre E."/>
            <person name="Pelletier E."/>
            <person name="Niang G."/>
            <person name="Scheremetjew M."/>
            <person name="Finn R."/>
            <person name="Kale V."/>
            <person name="Holt S."/>
            <person name="Cochrane G."/>
            <person name="Meng A."/>
            <person name="Brown T."/>
            <person name="Cohen L."/>
        </authorList>
    </citation>
    <scope>NUCLEOTIDE SEQUENCE</scope>
    <source>
        <strain evidence="4">CCMP 2712</strain>
    </source>
</reference>
<sequence length="313" mass="35345">MNPPSAPLCCLFCLLLLLPCFTCMEGLAVTGHPCWTERKFNDMLLLHRADGSLDDCVAINLEKNLRLNVCSLFSAMDQVDHPSSNDWRQLVLSRSPSPETMSIGSVRKRRTRKASKSPPRPVGRMCRHPFGCSKRASFGEASSRLPLYCLDHKMPQHINVNSRMCHYPECKRQPLFGDACDGVPRFCGEHRRKSDLDLVHSRCSFDGCVSIPWYGEVGKSPQYCSKHKRRNMVNLSLSKSETKLSPSSSMSEVTENSEGNDEKELKRIEHRPNLPTGKEDLRWSRSKLVRPSSSSSTGHLQRPSLQLFQGDIL</sequence>
<evidence type="ECO:0000313" key="4">
    <source>
        <dbReference type="EMBL" id="CAE2309826.1"/>
    </source>
</evidence>
<dbReference type="InterPro" id="IPR043822">
    <property type="entry name" value="EsV_1_7_cys"/>
</dbReference>
<feature type="compositionally biased region" description="Basic and acidic residues" evidence="1">
    <location>
        <begin position="260"/>
        <end position="283"/>
    </location>
</feature>
<keyword evidence="2" id="KW-0732">Signal</keyword>
<proteinExistence type="predicted"/>
<dbReference type="EMBL" id="HBKN01026795">
    <property type="protein sequence ID" value="CAE2309833.1"/>
    <property type="molecule type" value="Transcribed_RNA"/>
</dbReference>
<protein>
    <submittedName>
        <fullName evidence="4">Uncharacterized protein</fullName>
    </submittedName>
</protein>
<feature type="compositionally biased region" description="Basic residues" evidence="1">
    <location>
        <begin position="106"/>
        <end position="115"/>
    </location>
</feature>
<dbReference type="SMART" id="SM01425">
    <property type="entry name" value="EsV_1_7"/>
    <property type="match status" value="3"/>
</dbReference>
<dbReference type="AlphaFoldDB" id="A0A6U6B797"/>
<dbReference type="EMBL" id="HBKN01026789">
    <property type="protein sequence ID" value="CAE2309824.1"/>
    <property type="molecule type" value="Transcribed_RNA"/>
</dbReference>
<name>A0A6U6B797_GUITH</name>
<gene>
    <name evidence="3" type="ORF">GTHE00462_LOCUS20698</name>
    <name evidence="4" type="ORF">GTHE00462_LOCUS20699</name>
    <name evidence="5" type="ORF">GTHE00462_LOCUS20703</name>
    <name evidence="6" type="ORF">GTHE00462_LOCUS20704</name>
</gene>
<dbReference type="Gene3D" id="6.10.140.110">
    <property type="match status" value="1"/>
</dbReference>
<accession>A0A6U6B797</accession>
<evidence type="ECO:0000313" key="3">
    <source>
        <dbReference type="EMBL" id="CAE2309824.1"/>
    </source>
</evidence>
<evidence type="ECO:0000313" key="5">
    <source>
        <dbReference type="EMBL" id="CAE2309832.1"/>
    </source>
</evidence>
<feature type="region of interest" description="Disordered" evidence="1">
    <location>
        <begin position="89"/>
        <end position="122"/>
    </location>
</feature>
<evidence type="ECO:0000256" key="2">
    <source>
        <dbReference type="SAM" id="SignalP"/>
    </source>
</evidence>
<dbReference type="EMBL" id="HBKN01026790">
    <property type="protein sequence ID" value="CAE2309826.1"/>
    <property type="molecule type" value="Transcribed_RNA"/>
</dbReference>
<evidence type="ECO:0000256" key="1">
    <source>
        <dbReference type="SAM" id="MobiDB-lite"/>
    </source>
</evidence>
<feature type="compositionally biased region" description="Low complexity" evidence="1">
    <location>
        <begin position="238"/>
        <end position="252"/>
    </location>
</feature>
<dbReference type="Pfam" id="PF19114">
    <property type="entry name" value="EsV_1_7_cys"/>
    <property type="match status" value="3"/>
</dbReference>